<dbReference type="AlphaFoldDB" id="A0A1A2YRY6"/>
<dbReference type="GO" id="GO:0006571">
    <property type="term" value="P:tyrosine biosynthetic process"/>
    <property type="evidence" value="ECO:0007669"/>
    <property type="project" value="InterPro"/>
</dbReference>
<dbReference type="GO" id="GO:0004665">
    <property type="term" value="F:prephenate dehydrogenase (NADP+) activity"/>
    <property type="evidence" value="ECO:0007669"/>
    <property type="project" value="InterPro"/>
</dbReference>
<proteinExistence type="inferred from homology"/>
<organism evidence="4 5">
    <name type="scientific">Mycobacterium colombiense</name>
    <dbReference type="NCBI Taxonomy" id="339268"/>
    <lineage>
        <taxon>Bacteria</taxon>
        <taxon>Bacillati</taxon>
        <taxon>Actinomycetota</taxon>
        <taxon>Actinomycetes</taxon>
        <taxon>Mycobacteriales</taxon>
        <taxon>Mycobacteriaceae</taxon>
        <taxon>Mycobacterium</taxon>
        <taxon>Mycobacterium avium complex (MAC)</taxon>
    </lineage>
</organism>
<dbReference type="InterPro" id="IPR008927">
    <property type="entry name" value="6-PGluconate_DH-like_C_sf"/>
</dbReference>
<dbReference type="Proteomes" id="UP000091846">
    <property type="component" value="Unassembled WGS sequence"/>
</dbReference>
<evidence type="ECO:0000256" key="1">
    <source>
        <dbReference type="ARBA" id="ARBA00007964"/>
    </source>
</evidence>
<dbReference type="RefSeq" id="WP_065029246.1">
    <property type="nucleotide sequence ID" value="NZ_LZKI01000100.1"/>
</dbReference>
<dbReference type="GO" id="GO:0008977">
    <property type="term" value="F:prephenate dehydrogenase (NAD+) activity"/>
    <property type="evidence" value="ECO:0007669"/>
    <property type="project" value="InterPro"/>
</dbReference>
<dbReference type="PANTHER" id="PTHR21363">
    <property type="entry name" value="PREPHENATE DEHYDROGENASE"/>
    <property type="match status" value="1"/>
</dbReference>
<keyword evidence="2" id="KW-0560">Oxidoreductase</keyword>
<comment type="caution">
    <text evidence="4">The sequence shown here is derived from an EMBL/GenBank/DDBJ whole genome shotgun (WGS) entry which is preliminary data.</text>
</comment>
<dbReference type="InterPro" id="IPR003099">
    <property type="entry name" value="Prephen_DH"/>
</dbReference>
<dbReference type="GO" id="GO:0070403">
    <property type="term" value="F:NAD+ binding"/>
    <property type="evidence" value="ECO:0007669"/>
    <property type="project" value="TreeGrafter"/>
</dbReference>
<name>A0A1A2YRY6_9MYCO</name>
<dbReference type="Pfam" id="PF20463">
    <property type="entry name" value="PDH_C"/>
    <property type="match status" value="1"/>
</dbReference>
<dbReference type="OrthoDB" id="4149052at2"/>
<reference evidence="4 5" key="1">
    <citation type="submission" date="2016-06" db="EMBL/GenBank/DDBJ databases">
        <authorList>
            <person name="Kjaerup R.B."/>
            <person name="Dalgaard T.S."/>
            <person name="Juul-Madsen H.R."/>
        </authorList>
    </citation>
    <scope>NUCLEOTIDE SEQUENCE [LARGE SCALE GENOMIC DNA]</scope>
    <source>
        <strain evidence="4 5">E1334</strain>
    </source>
</reference>
<gene>
    <name evidence="4" type="ORF">A5708_24965</name>
</gene>
<dbReference type="Gene3D" id="1.10.3660.10">
    <property type="entry name" value="6-phosphogluconate dehydrogenase C-terminal like domain"/>
    <property type="match status" value="1"/>
</dbReference>
<accession>A0A1A2YRY6</accession>
<dbReference type="SUPFAM" id="SSF51735">
    <property type="entry name" value="NAD(P)-binding Rossmann-fold domains"/>
    <property type="match status" value="1"/>
</dbReference>
<dbReference type="PROSITE" id="PS51176">
    <property type="entry name" value="PDH_ADH"/>
    <property type="match status" value="1"/>
</dbReference>
<protein>
    <recommendedName>
        <fullName evidence="3">Prephenate/arogenate dehydrogenase domain-containing protein</fullName>
    </recommendedName>
</protein>
<feature type="domain" description="Prephenate/arogenate dehydrogenase" evidence="3">
    <location>
        <begin position="3"/>
        <end position="285"/>
    </location>
</feature>
<evidence type="ECO:0000313" key="5">
    <source>
        <dbReference type="Proteomes" id="UP000091846"/>
    </source>
</evidence>
<comment type="similarity">
    <text evidence="1">Belongs to the prephenate/arogenate dehydrogenase family.</text>
</comment>
<evidence type="ECO:0000259" key="3">
    <source>
        <dbReference type="PROSITE" id="PS51176"/>
    </source>
</evidence>
<dbReference type="PANTHER" id="PTHR21363:SF0">
    <property type="entry name" value="PREPHENATE DEHYDROGENASE [NADP(+)]"/>
    <property type="match status" value="1"/>
</dbReference>
<sequence>MISRILILGINGGFGALFADLLTGRGLPVAGADLAEKAAVGVRCGRYVSCDLGKPSEELRSLASTCDLLLFCVPETVLVRGIGLLADIALPGSLFVDTLSIKTPVASIIGARRKDLQHLSINPMFAPDMGFSNQNVAAVPIIGGDKSDEFCAYLRDWGASVTCMDVVTHDRQTAVTQALTHAVAIAFGDCLSSLGYDAEKAWPIASPPHRLFMTLYARILNKDPDVYWEIQAANPYASEARITLIQALQNIESISRNGDRDAFHRIVTAGESAVTPILPVLNSLTQKLFRQI</sequence>
<dbReference type="InterPro" id="IPR050812">
    <property type="entry name" value="Preph/Arog_dehydrog"/>
</dbReference>
<dbReference type="InterPro" id="IPR046825">
    <property type="entry name" value="PDH_C"/>
</dbReference>
<dbReference type="Gene3D" id="3.40.50.720">
    <property type="entry name" value="NAD(P)-binding Rossmann-like Domain"/>
    <property type="match status" value="1"/>
</dbReference>
<evidence type="ECO:0000256" key="2">
    <source>
        <dbReference type="ARBA" id="ARBA00023002"/>
    </source>
</evidence>
<dbReference type="SUPFAM" id="SSF48179">
    <property type="entry name" value="6-phosphogluconate dehydrogenase C-terminal domain-like"/>
    <property type="match status" value="1"/>
</dbReference>
<dbReference type="EMBL" id="LZKI01000100">
    <property type="protein sequence ID" value="OBI40765.1"/>
    <property type="molecule type" value="Genomic_DNA"/>
</dbReference>
<evidence type="ECO:0000313" key="4">
    <source>
        <dbReference type="EMBL" id="OBI40765.1"/>
    </source>
</evidence>
<dbReference type="InterPro" id="IPR036291">
    <property type="entry name" value="NAD(P)-bd_dom_sf"/>
</dbReference>